<dbReference type="GO" id="GO:0008094">
    <property type="term" value="F:ATP-dependent activity, acting on DNA"/>
    <property type="evidence" value="ECO:0007669"/>
    <property type="project" value="TreeGrafter"/>
</dbReference>
<evidence type="ECO:0000256" key="1">
    <source>
        <dbReference type="ARBA" id="ARBA00022741"/>
    </source>
</evidence>
<dbReference type="PROSITE" id="PS51192">
    <property type="entry name" value="HELICASE_ATP_BIND_1"/>
    <property type="match status" value="1"/>
</dbReference>
<dbReference type="InterPro" id="IPR027417">
    <property type="entry name" value="P-loop_NTPase"/>
</dbReference>
<evidence type="ECO:0000256" key="2">
    <source>
        <dbReference type="ARBA" id="ARBA00022801"/>
    </source>
</evidence>
<keyword evidence="1" id="KW-0547">Nucleotide-binding</keyword>
<organism evidence="6">
    <name type="scientific">viral metagenome</name>
    <dbReference type="NCBI Taxonomy" id="1070528"/>
    <lineage>
        <taxon>unclassified sequences</taxon>
        <taxon>metagenomes</taxon>
        <taxon>organismal metagenomes</taxon>
    </lineage>
</organism>
<dbReference type="GO" id="GO:0016787">
    <property type="term" value="F:hydrolase activity"/>
    <property type="evidence" value="ECO:0007669"/>
    <property type="project" value="UniProtKB-KW"/>
</dbReference>
<reference evidence="6" key="1">
    <citation type="journal article" date="2020" name="Nature">
        <title>Giant virus diversity and host interactions through global metagenomics.</title>
        <authorList>
            <person name="Schulz F."/>
            <person name="Roux S."/>
            <person name="Paez-Espino D."/>
            <person name="Jungbluth S."/>
            <person name="Walsh D.A."/>
            <person name="Denef V.J."/>
            <person name="McMahon K.D."/>
            <person name="Konstantinidis K.T."/>
            <person name="Eloe-Fadrosh E.A."/>
            <person name="Kyrpides N.C."/>
            <person name="Woyke T."/>
        </authorList>
    </citation>
    <scope>NUCLEOTIDE SEQUENCE</scope>
    <source>
        <strain evidence="6">GVMAG-M-3300021389-45</strain>
    </source>
</reference>
<dbReference type="Gene3D" id="3.40.50.300">
    <property type="entry name" value="P-loop containing nucleotide triphosphate hydrolases"/>
    <property type="match status" value="1"/>
</dbReference>
<dbReference type="PROSITE" id="PS51194">
    <property type="entry name" value="HELICASE_CTER"/>
    <property type="match status" value="1"/>
</dbReference>
<evidence type="ECO:0000259" key="5">
    <source>
        <dbReference type="PROSITE" id="PS51194"/>
    </source>
</evidence>
<dbReference type="CDD" id="cd18793">
    <property type="entry name" value="SF2_C_SNF"/>
    <property type="match status" value="1"/>
</dbReference>
<dbReference type="GO" id="GO:0005524">
    <property type="term" value="F:ATP binding"/>
    <property type="evidence" value="ECO:0007669"/>
    <property type="project" value="UniProtKB-KW"/>
</dbReference>
<dbReference type="InterPro" id="IPR000330">
    <property type="entry name" value="SNF2_N"/>
</dbReference>
<keyword evidence="3" id="KW-0067">ATP-binding</keyword>
<feature type="domain" description="Helicase C-terminal" evidence="5">
    <location>
        <begin position="295"/>
        <end position="459"/>
    </location>
</feature>
<accession>A0A6C0CNB8</accession>
<keyword evidence="2" id="KW-0378">Hydrolase</keyword>
<evidence type="ECO:0008006" key="7">
    <source>
        <dbReference type="Google" id="ProtNLM"/>
    </source>
</evidence>
<dbReference type="EMBL" id="MN739457">
    <property type="protein sequence ID" value="QHT05612.1"/>
    <property type="molecule type" value="Genomic_DNA"/>
</dbReference>
<evidence type="ECO:0000259" key="4">
    <source>
        <dbReference type="PROSITE" id="PS51192"/>
    </source>
</evidence>
<dbReference type="GO" id="GO:0005634">
    <property type="term" value="C:nucleus"/>
    <property type="evidence" value="ECO:0007669"/>
    <property type="project" value="TreeGrafter"/>
</dbReference>
<dbReference type="SMART" id="SM00490">
    <property type="entry name" value="HELICc"/>
    <property type="match status" value="1"/>
</dbReference>
<dbReference type="SMART" id="SM00487">
    <property type="entry name" value="DEXDc"/>
    <property type="match status" value="1"/>
</dbReference>
<dbReference type="Gene3D" id="3.40.50.10810">
    <property type="entry name" value="Tandem AAA-ATPase domain"/>
    <property type="match status" value="1"/>
</dbReference>
<dbReference type="InterPro" id="IPR049730">
    <property type="entry name" value="SNF2/RAD54-like_C"/>
</dbReference>
<protein>
    <recommendedName>
        <fullName evidence="7">Helicase</fullName>
    </recommendedName>
</protein>
<proteinExistence type="predicted"/>
<dbReference type="GO" id="GO:0006281">
    <property type="term" value="P:DNA repair"/>
    <property type="evidence" value="ECO:0007669"/>
    <property type="project" value="TreeGrafter"/>
</dbReference>
<name>A0A6C0CNB8_9ZZZZ</name>
<dbReference type="PANTHER" id="PTHR45626">
    <property type="entry name" value="TRANSCRIPTION TERMINATION FACTOR 2-RELATED"/>
    <property type="match status" value="1"/>
</dbReference>
<feature type="domain" description="Helicase ATP-binding" evidence="4">
    <location>
        <begin position="26"/>
        <end position="181"/>
    </location>
</feature>
<dbReference type="Pfam" id="PF00271">
    <property type="entry name" value="Helicase_C"/>
    <property type="match status" value="1"/>
</dbReference>
<dbReference type="InterPro" id="IPR014001">
    <property type="entry name" value="Helicase_ATP-bd"/>
</dbReference>
<evidence type="ECO:0000313" key="6">
    <source>
        <dbReference type="EMBL" id="QHT05612.1"/>
    </source>
</evidence>
<dbReference type="InterPro" id="IPR038718">
    <property type="entry name" value="SNF2-like_sf"/>
</dbReference>
<dbReference type="CDD" id="cd18008">
    <property type="entry name" value="DEXDc_SHPRH-like"/>
    <property type="match status" value="1"/>
</dbReference>
<dbReference type="AlphaFoldDB" id="A0A6C0CNB8"/>
<dbReference type="SUPFAM" id="SSF52540">
    <property type="entry name" value="P-loop containing nucleoside triphosphate hydrolases"/>
    <property type="match status" value="2"/>
</dbReference>
<dbReference type="InterPro" id="IPR001650">
    <property type="entry name" value="Helicase_C-like"/>
</dbReference>
<evidence type="ECO:0000256" key="3">
    <source>
        <dbReference type="ARBA" id="ARBA00022840"/>
    </source>
</evidence>
<dbReference type="InterPro" id="IPR050628">
    <property type="entry name" value="SNF2_RAD54_helicase_TF"/>
</dbReference>
<sequence length="468" mass="54050">MSKYELHTSLYSPHQEDGVKWMNQMENQLNGPKGGFLCDEMGLGKTIQIIATILKNPKKHTLIVVPKTLVPQWKSEINKFAPGLDVLMYDGKTKMGDTNGISLYDIVVTSYPTVCSKTSTLHSISWDRVVLDEAHEIRNRKTRTFKKINTLKSSIRWIVTGTPVFNTMEDFVSLCEFIGFSKNTVQAMHDKIKDIYILRRTKADGYISLPFCHFENVELDMYEEERALYEYAFMEAQDSITQVMRESVSLHRRNMYMLECLLRMRQIMRWPQLYFDGVAKSNEQIPEIWKHSTHKMSRLFQELASHPTEKAVIFCTFKGELDYIERQLACPTFRIDGNVEKDERQRQIELFGNAPDNSVMVTQIKCGGVGLNIQCATRVYIMAPSWNPATELQAIGRCHRSGQKNDVFVKKMVYKDTPIARSVELAMMSLQGHKSILCADVLNDKRIENQIPIRQEKTMDAIRKIFRA</sequence>
<dbReference type="Pfam" id="PF00176">
    <property type="entry name" value="SNF2-rel_dom"/>
    <property type="match status" value="1"/>
</dbReference>